<feature type="domain" description="VOC" evidence="1">
    <location>
        <begin position="137"/>
        <end position="257"/>
    </location>
</feature>
<protein>
    <submittedName>
        <fullName evidence="2">VOC family protein</fullName>
    </submittedName>
</protein>
<organism evidence="2 3">
    <name type="scientific">Streptacidiphilus fuscans</name>
    <dbReference type="NCBI Taxonomy" id="2789292"/>
    <lineage>
        <taxon>Bacteria</taxon>
        <taxon>Bacillati</taxon>
        <taxon>Actinomycetota</taxon>
        <taxon>Actinomycetes</taxon>
        <taxon>Kitasatosporales</taxon>
        <taxon>Streptomycetaceae</taxon>
        <taxon>Streptacidiphilus</taxon>
    </lineage>
</organism>
<evidence type="ECO:0000259" key="1">
    <source>
        <dbReference type="PROSITE" id="PS51819"/>
    </source>
</evidence>
<accession>A0A931B229</accession>
<dbReference type="Pfam" id="PF18029">
    <property type="entry name" value="Glyoxalase_6"/>
    <property type="match status" value="1"/>
</dbReference>
<dbReference type="InterPro" id="IPR052164">
    <property type="entry name" value="Anthracycline_SecMetBiosynth"/>
</dbReference>
<dbReference type="CDD" id="cd07247">
    <property type="entry name" value="SgaA_N_like"/>
    <property type="match status" value="1"/>
</dbReference>
<dbReference type="EMBL" id="JADPRT010000004">
    <property type="protein sequence ID" value="MBF9068846.1"/>
    <property type="molecule type" value="Genomic_DNA"/>
</dbReference>
<dbReference type="PROSITE" id="PS51819">
    <property type="entry name" value="VOC"/>
    <property type="match status" value="2"/>
</dbReference>
<feature type="domain" description="VOC" evidence="1">
    <location>
        <begin position="10"/>
        <end position="123"/>
    </location>
</feature>
<gene>
    <name evidence="2" type="ORF">I2501_12520</name>
</gene>
<dbReference type="InterPro" id="IPR029068">
    <property type="entry name" value="Glyas_Bleomycin-R_OHBP_Dase"/>
</dbReference>
<sequence length="267" mass="28399">MRVVRPVLGAPSWVSLIAGDLDVAQRFYGELLGWDFEHGPERLGPYVSVLADGVPVAGISGVAISAGTGVGWTPFFGVKDAHEAARRGVDRGGTIGVGPVSIDAGRIVIARDPDGASFGLWQGRAAGVGDPPRQTGVPDWIELRTADAFKAALFYGEVLDWDAAERCEVFYEHERVVLRVDGRSVAALRGLDRPASEDAPVETPRWQISFAAPDVDRAAARAVELGGRVVRRPMDTPYGRTTELADVEGGLFSLITPKARPSATAGE</sequence>
<proteinExistence type="predicted"/>
<evidence type="ECO:0000313" key="3">
    <source>
        <dbReference type="Proteomes" id="UP000657385"/>
    </source>
</evidence>
<keyword evidence="3" id="KW-1185">Reference proteome</keyword>
<dbReference type="InterPro" id="IPR037523">
    <property type="entry name" value="VOC_core"/>
</dbReference>
<dbReference type="AlphaFoldDB" id="A0A931B229"/>
<name>A0A931B229_9ACTN</name>
<dbReference type="Gene3D" id="3.10.180.10">
    <property type="entry name" value="2,3-Dihydroxybiphenyl 1,2-Dioxygenase, domain 1"/>
    <property type="match status" value="2"/>
</dbReference>
<dbReference type="PANTHER" id="PTHR33993">
    <property type="entry name" value="GLYOXALASE-RELATED"/>
    <property type="match status" value="1"/>
</dbReference>
<dbReference type="InterPro" id="IPR041581">
    <property type="entry name" value="Glyoxalase_6"/>
</dbReference>
<evidence type="ECO:0000313" key="2">
    <source>
        <dbReference type="EMBL" id="MBF9068846.1"/>
    </source>
</evidence>
<dbReference type="Proteomes" id="UP000657385">
    <property type="component" value="Unassembled WGS sequence"/>
</dbReference>
<reference evidence="2" key="1">
    <citation type="submission" date="2020-11" db="EMBL/GenBank/DDBJ databases">
        <title>Isolation and identification of active actinomycetes.</title>
        <authorList>
            <person name="Yu B."/>
        </authorList>
    </citation>
    <scope>NUCLEOTIDE SEQUENCE</scope>
    <source>
        <strain evidence="2">NEAU-YB345</strain>
    </source>
</reference>
<comment type="caution">
    <text evidence="2">The sequence shown here is derived from an EMBL/GenBank/DDBJ whole genome shotgun (WGS) entry which is preliminary data.</text>
</comment>
<dbReference type="PANTHER" id="PTHR33993:SF10">
    <property type="entry name" value="CONSERVED PROTEIN"/>
    <property type="match status" value="1"/>
</dbReference>
<dbReference type="SUPFAM" id="SSF54593">
    <property type="entry name" value="Glyoxalase/Bleomycin resistance protein/Dihydroxybiphenyl dioxygenase"/>
    <property type="match status" value="2"/>
</dbReference>